<proteinExistence type="predicted"/>
<evidence type="ECO:0000313" key="3">
    <source>
        <dbReference type="Proteomes" id="UP001500190"/>
    </source>
</evidence>
<comment type="caution">
    <text evidence="2">The sequence shown here is derived from an EMBL/GenBank/DDBJ whole genome shotgun (WGS) entry which is preliminary data.</text>
</comment>
<gene>
    <name evidence="2" type="ORF">GCM10009742_36590</name>
</gene>
<name>A0ABP4PTG0_9ACTN</name>
<sequence length="219" mass="23925">MLERNLNRTRAFTRIFFAGSTKPQPGQKRGPGKPSDEEKELLRAAVVFSIGTLDAYMSEVAAEVLVAQLEDARETPTPSSRNLLRRVAREIDTLALELALTTDPAQRRDVARRALVEHLTSSVSNHGAKAVSATLERMGEVQPGKVWTNLDAHLSKWPKLATGGRKSAGVLDQWTAHRHSIVHEGKAISVNGEHINELLDFVASLGREIDAVAVTALPE</sequence>
<dbReference type="EMBL" id="BAAAND010000006">
    <property type="protein sequence ID" value="GAA1587135.1"/>
    <property type="molecule type" value="Genomic_DNA"/>
</dbReference>
<keyword evidence="3" id="KW-1185">Reference proteome</keyword>
<accession>A0ABP4PTG0</accession>
<evidence type="ECO:0000313" key="2">
    <source>
        <dbReference type="EMBL" id="GAA1587135.1"/>
    </source>
</evidence>
<reference evidence="3" key="1">
    <citation type="journal article" date="2019" name="Int. J. Syst. Evol. Microbiol.">
        <title>The Global Catalogue of Microorganisms (GCM) 10K type strain sequencing project: providing services to taxonomists for standard genome sequencing and annotation.</title>
        <authorList>
            <consortium name="The Broad Institute Genomics Platform"/>
            <consortium name="The Broad Institute Genome Sequencing Center for Infectious Disease"/>
            <person name="Wu L."/>
            <person name="Ma J."/>
        </authorList>
    </citation>
    <scope>NUCLEOTIDE SEQUENCE [LARGE SCALE GENOMIC DNA]</scope>
    <source>
        <strain evidence="3">JCM 14304</strain>
    </source>
</reference>
<feature type="region of interest" description="Disordered" evidence="1">
    <location>
        <begin position="17"/>
        <end position="37"/>
    </location>
</feature>
<evidence type="ECO:0000256" key="1">
    <source>
        <dbReference type="SAM" id="MobiDB-lite"/>
    </source>
</evidence>
<protein>
    <recommendedName>
        <fullName evidence="4">RiboL-PSP-HEPN domain-containing protein</fullName>
    </recommendedName>
</protein>
<organism evidence="2 3">
    <name type="scientific">Kribbella karoonensis</name>
    <dbReference type="NCBI Taxonomy" id="324851"/>
    <lineage>
        <taxon>Bacteria</taxon>
        <taxon>Bacillati</taxon>
        <taxon>Actinomycetota</taxon>
        <taxon>Actinomycetes</taxon>
        <taxon>Propionibacteriales</taxon>
        <taxon>Kribbellaceae</taxon>
        <taxon>Kribbella</taxon>
    </lineage>
</organism>
<evidence type="ECO:0008006" key="4">
    <source>
        <dbReference type="Google" id="ProtNLM"/>
    </source>
</evidence>
<dbReference type="Proteomes" id="UP001500190">
    <property type="component" value="Unassembled WGS sequence"/>
</dbReference>